<evidence type="ECO:0000313" key="1">
    <source>
        <dbReference type="EMBL" id="KAK9326270.1"/>
    </source>
</evidence>
<comment type="caution">
    <text evidence="1">The sequence shown here is derived from an EMBL/GenBank/DDBJ whole genome shotgun (WGS) entry which is preliminary data.</text>
</comment>
<reference evidence="2" key="1">
    <citation type="journal article" date="2024" name="Front. Bioeng. Biotechnol.">
        <title>Genome-scale model development and genomic sequencing of the oleaginous clade Lipomyces.</title>
        <authorList>
            <person name="Czajka J.J."/>
            <person name="Han Y."/>
            <person name="Kim J."/>
            <person name="Mondo S.J."/>
            <person name="Hofstad B.A."/>
            <person name="Robles A."/>
            <person name="Haridas S."/>
            <person name="Riley R."/>
            <person name="LaButti K."/>
            <person name="Pangilinan J."/>
            <person name="Andreopoulos W."/>
            <person name="Lipzen A."/>
            <person name="Yan J."/>
            <person name="Wang M."/>
            <person name="Ng V."/>
            <person name="Grigoriev I.V."/>
            <person name="Spatafora J.W."/>
            <person name="Magnuson J.K."/>
            <person name="Baker S.E."/>
            <person name="Pomraning K.R."/>
        </authorList>
    </citation>
    <scope>NUCLEOTIDE SEQUENCE [LARGE SCALE GENOMIC DNA]</scope>
    <source>
        <strain evidence="2">CBS 10300</strain>
    </source>
</reference>
<organism evidence="1 2">
    <name type="scientific">Lipomyces orientalis</name>
    <dbReference type="NCBI Taxonomy" id="1233043"/>
    <lineage>
        <taxon>Eukaryota</taxon>
        <taxon>Fungi</taxon>
        <taxon>Dikarya</taxon>
        <taxon>Ascomycota</taxon>
        <taxon>Saccharomycotina</taxon>
        <taxon>Lipomycetes</taxon>
        <taxon>Lipomycetales</taxon>
        <taxon>Lipomycetaceae</taxon>
        <taxon>Lipomyces</taxon>
    </lineage>
</organism>
<accession>A0ACC3TYJ8</accession>
<gene>
    <name evidence="1" type="ORF">V1517DRAFT_252360</name>
</gene>
<keyword evidence="1" id="KW-0378">Hydrolase</keyword>
<protein>
    <submittedName>
        <fullName evidence="1">Ubiquitin carboxyl-terminal hydrolase-domain-containing protein</fullName>
    </submittedName>
</protein>
<dbReference type="Proteomes" id="UP001489719">
    <property type="component" value="Unassembled WGS sequence"/>
</dbReference>
<dbReference type="EMBL" id="MU970035">
    <property type="protein sequence ID" value="KAK9326270.1"/>
    <property type="molecule type" value="Genomic_DNA"/>
</dbReference>
<proteinExistence type="predicted"/>
<keyword evidence="2" id="KW-1185">Reference proteome</keyword>
<evidence type="ECO:0000313" key="2">
    <source>
        <dbReference type="Proteomes" id="UP001489719"/>
    </source>
</evidence>
<sequence>MYARLESFEPILYKVYDDGPLRRLSTLIRMWVNMLRAGKLITSDIMAQLRIALAENGWTDAGSDHQQDASEAFVFITEKLSMPLLTLKMDIAHGGKEVADDDHKFVNERLLHVPVLGRPTDGPISLEACLEEFFANSVVVRREIERRQSVSVPSHAKMHVTHVESVEVETSGSRQHRSGTIDMRPETLNRISEREDETVKQSRRTRDVSTATMTETVVRPQPRRKSSLRTAKNEISLPAWTFLQLLPFYTDAPPQSTSADHFAVTRPVLAICLKRYSWSADGKAVRNDRKVLIPEVIEFPHFVADDPNREGDALYGNFRLVLEAAVCHRGKSVTSGHYISLVRDSLDSGYDDASSSTSATLAGDNWLLFDDLASPRVSSTRFLHAMAKDMPYLLFYRMVHIDEPIQLEQVISSESMLSSRMSEKMTLSPSSTSTSILSTRSVPTTMTGSSEEDEDGDDDDDDDTLEGFPSKSSPETAREPGLAETSSTSALSPRKLHKRWRERSMSRKQSTISMPESDNGASGNDHQHQHHHRHHHIHRRHHSKLKEKGGNDDDVDEEEKCVIV</sequence>
<name>A0ACC3TYJ8_9ASCO</name>